<evidence type="ECO:0000256" key="1">
    <source>
        <dbReference type="ARBA" id="ARBA00022801"/>
    </source>
</evidence>
<dbReference type="InterPro" id="IPR011973">
    <property type="entry name" value="PaaD"/>
</dbReference>
<dbReference type="InterPro" id="IPR029069">
    <property type="entry name" value="HotDog_dom_sf"/>
</dbReference>
<organism evidence="3 4">
    <name type="scientific">Sphingobium jiangsuense</name>
    <dbReference type="NCBI Taxonomy" id="870476"/>
    <lineage>
        <taxon>Bacteria</taxon>
        <taxon>Pseudomonadati</taxon>
        <taxon>Pseudomonadota</taxon>
        <taxon>Alphaproteobacteria</taxon>
        <taxon>Sphingomonadales</taxon>
        <taxon>Sphingomonadaceae</taxon>
        <taxon>Sphingobium</taxon>
    </lineage>
</organism>
<dbReference type="EC" id="3.1.2.-" evidence="3"/>
<dbReference type="NCBIfam" id="TIGR02286">
    <property type="entry name" value="PaaD"/>
    <property type="match status" value="1"/>
</dbReference>
<reference evidence="3 4" key="1">
    <citation type="submission" date="2020-08" db="EMBL/GenBank/DDBJ databases">
        <title>Genomic Encyclopedia of Type Strains, Phase IV (KMG-IV): sequencing the most valuable type-strain genomes for metagenomic binning, comparative biology and taxonomic classification.</title>
        <authorList>
            <person name="Goeker M."/>
        </authorList>
    </citation>
    <scope>NUCLEOTIDE SEQUENCE [LARGE SCALE GENOMIC DNA]</scope>
    <source>
        <strain evidence="3 4">DSM 26189</strain>
    </source>
</reference>
<comment type="caution">
    <text evidence="3">The sequence shown here is derived from an EMBL/GenBank/DDBJ whole genome shotgun (WGS) entry which is preliminary data.</text>
</comment>
<dbReference type="Proteomes" id="UP000571950">
    <property type="component" value="Unassembled WGS sequence"/>
</dbReference>
<dbReference type="PANTHER" id="PTHR42856:SF1">
    <property type="entry name" value="ACYL-COENZYME A THIOESTERASE PAAI"/>
    <property type="match status" value="1"/>
</dbReference>
<proteinExistence type="predicted"/>
<dbReference type="GO" id="GO:0016289">
    <property type="term" value="F:acyl-CoA hydrolase activity"/>
    <property type="evidence" value="ECO:0007669"/>
    <property type="project" value="UniProtKB-ARBA"/>
</dbReference>
<dbReference type="Pfam" id="PF03061">
    <property type="entry name" value="4HBT"/>
    <property type="match status" value="1"/>
</dbReference>
<dbReference type="InterPro" id="IPR003736">
    <property type="entry name" value="PAAI_dom"/>
</dbReference>
<dbReference type="CDD" id="cd03443">
    <property type="entry name" value="PaaI_thioesterase"/>
    <property type="match status" value="1"/>
</dbReference>
<dbReference type="NCBIfam" id="TIGR00369">
    <property type="entry name" value="unchar_dom_1"/>
    <property type="match status" value="1"/>
</dbReference>
<evidence type="ECO:0000259" key="2">
    <source>
        <dbReference type="Pfam" id="PF03061"/>
    </source>
</evidence>
<dbReference type="AlphaFoldDB" id="A0A7W6BIV5"/>
<evidence type="ECO:0000313" key="3">
    <source>
        <dbReference type="EMBL" id="MBB3926764.1"/>
    </source>
</evidence>
<accession>A0A7W6BIV5</accession>
<dbReference type="SUPFAM" id="SSF54637">
    <property type="entry name" value="Thioesterase/thiol ester dehydrase-isomerase"/>
    <property type="match status" value="1"/>
</dbReference>
<sequence length="152" mass="15914">MKTPDPDSLARRIADHMLASEGTGPAWGIRIEEARVGYARIGMTLRADMANGHGTAHGGMLFALADTAFAYACNSRNRTSVAASASILFLAPARVGDTIIAEAREEASAGRSGAYSVLIHKADGTAIAQFQGQSRIIGGPIIDIDTQENENG</sequence>
<keyword evidence="4" id="KW-1185">Reference proteome</keyword>
<evidence type="ECO:0000313" key="4">
    <source>
        <dbReference type="Proteomes" id="UP000571950"/>
    </source>
</evidence>
<feature type="domain" description="Thioesterase" evidence="2">
    <location>
        <begin position="53"/>
        <end position="126"/>
    </location>
</feature>
<dbReference type="Gene3D" id="3.10.129.10">
    <property type="entry name" value="Hotdog Thioesterase"/>
    <property type="match status" value="1"/>
</dbReference>
<gene>
    <name evidence="3" type="ORF">GGR43_002487</name>
</gene>
<dbReference type="EMBL" id="JACIDT010000008">
    <property type="protein sequence ID" value="MBB3926764.1"/>
    <property type="molecule type" value="Genomic_DNA"/>
</dbReference>
<dbReference type="InterPro" id="IPR006683">
    <property type="entry name" value="Thioestr_dom"/>
</dbReference>
<dbReference type="RefSeq" id="WP_188072405.1">
    <property type="nucleotide sequence ID" value="NZ_BSPS01000012.1"/>
</dbReference>
<name>A0A7W6BIV5_9SPHN</name>
<dbReference type="PANTHER" id="PTHR42856">
    <property type="entry name" value="ACYL-COENZYME A THIOESTERASE PAAI"/>
    <property type="match status" value="1"/>
</dbReference>
<protein>
    <submittedName>
        <fullName evidence="3">Acyl-CoA thioesterase</fullName>
        <ecNumber evidence="3">3.1.2.-</ecNumber>
    </submittedName>
</protein>
<dbReference type="InterPro" id="IPR052723">
    <property type="entry name" value="Acyl-CoA_thioesterase_PaaI"/>
</dbReference>
<keyword evidence="1 3" id="KW-0378">Hydrolase</keyword>